<reference evidence="1" key="1">
    <citation type="submission" date="2019-08" db="EMBL/GenBank/DDBJ databases">
        <authorList>
            <person name="Kucharzyk K."/>
            <person name="Murdoch R.W."/>
            <person name="Higgins S."/>
            <person name="Loffler F."/>
        </authorList>
    </citation>
    <scope>NUCLEOTIDE SEQUENCE</scope>
</reference>
<name>A0A645ETA1_9ZZZZ</name>
<dbReference type="EMBL" id="VSSQ01050350">
    <property type="protein sequence ID" value="MPN04442.1"/>
    <property type="molecule type" value="Genomic_DNA"/>
</dbReference>
<gene>
    <name evidence="1" type="ORF">SDC9_151680</name>
</gene>
<dbReference type="AlphaFoldDB" id="A0A645ETA1"/>
<organism evidence="1">
    <name type="scientific">bioreactor metagenome</name>
    <dbReference type="NCBI Taxonomy" id="1076179"/>
    <lineage>
        <taxon>unclassified sequences</taxon>
        <taxon>metagenomes</taxon>
        <taxon>ecological metagenomes</taxon>
    </lineage>
</organism>
<sequence>MLEEPSFDMLPFLFWKYYVKFSSKGIIRKLDSKTTFCVEKFIPTPYVFSLNFTATESLIVIKLVL</sequence>
<protein>
    <submittedName>
        <fullName evidence="1">Uncharacterized protein</fullName>
    </submittedName>
</protein>
<comment type="caution">
    <text evidence="1">The sequence shown here is derived from an EMBL/GenBank/DDBJ whole genome shotgun (WGS) entry which is preliminary data.</text>
</comment>
<evidence type="ECO:0000313" key="1">
    <source>
        <dbReference type="EMBL" id="MPN04442.1"/>
    </source>
</evidence>
<accession>A0A645ETA1</accession>
<proteinExistence type="predicted"/>